<accession>A0A8K0WUY1</accession>
<name>A0A8K0WUY1_9HYPO</name>
<evidence type="ECO:0000256" key="3">
    <source>
        <dbReference type="SAM" id="SignalP"/>
    </source>
</evidence>
<feature type="domain" description="Glycoside-hydrolase family GH114 TIM-barrel" evidence="4">
    <location>
        <begin position="58"/>
        <end position="294"/>
    </location>
</feature>
<comment type="catalytic activity">
    <reaction evidence="1">
        <text>Hydrolysis of terminal, non-reducing alpha-D-galactose residues in alpha-D-galactosides, including galactose oligosaccharides, galactomannans and galactolipids.</text>
        <dbReference type="EC" id="3.2.1.22"/>
    </reaction>
</comment>
<dbReference type="Gene3D" id="3.20.20.70">
    <property type="entry name" value="Aldolase class I"/>
    <property type="match status" value="1"/>
</dbReference>
<dbReference type="PANTHER" id="PTHR35273:SF2">
    <property type="entry name" value="ALPHA-GALACTOSIDASE"/>
    <property type="match status" value="1"/>
</dbReference>
<dbReference type="InterPro" id="IPR013785">
    <property type="entry name" value="Aldolase_TIM"/>
</dbReference>
<feature type="signal peptide" evidence="3">
    <location>
        <begin position="1"/>
        <end position="20"/>
    </location>
</feature>
<protein>
    <recommendedName>
        <fullName evidence="2">alpha-galactosidase</fullName>
        <ecNumber evidence="2">3.2.1.22</ecNumber>
    </recommendedName>
</protein>
<evidence type="ECO:0000313" key="6">
    <source>
        <dbReference type="Proteomes" id="UP000813444"/>
    </source>
</evidence>
<feature type="chain" id="PRO_5035444492" description="alpha-galactosidase" evidence="3">
    <location>
        <begin position="21"/>
        <end position="307"/>
    </location>
</feature>
<proteinExistence type="predicted"/>
<keyword evidence="3" id="KW-0732">Signal</keyword>
<dbReference type="EC" id="3.2.1.22" evidence="2"/>
<dbReference type="InterPro" id="IPR017853">
    <property type="entry name" value="GH"/>
</dbReference>
<dbReference type="SUPFAM" id="SSF51445">
    <property type="entry name" value="(Trans)glycosidases"/>
    <property type="match status" value="1"/>
</dbReference>
<dbReference type="OrthoDB" id="2108802at2759"/>
<dbReference type="EMBL" id="JAGPNK010000003">
    <property type="protein sequence ID" value="KAH7324498.1"/>
    <property type="molecule type" value="Genomic_DNA"/>
</dbReference>
<keyword evidence="6" id="KW-1185">Reference proteome</keyword>
<dbReference type="AlphaFoldDB" id="A0A8K0WUY1"/>
<evidence type="ECO:0000256" key="1">
    <source>
        <dbReference type="ARBA" id="ARBA00001255"/>
    </source>
</evidence>
<reference evidence="5" key="1">
    <citation type="journal article" date="2021" name="Nat. Commun.">
        <title>Genetic determinants of endophytism in the Arabidopsis root mycobiome.</title>
        <authorList>
            <person name="Mesny F."/>
            <person name="Miyauchi S."/>
            <person name="Thiergart T."/>
            <person name="Pickel B."/>
            <person name="Atanasova L."/>
            <person name="Karlsson M."/>
            <person name="Huettel B."/>
            <person name="Barry K.W."/>
            <person name="Haridas S."/>
            <person name="Chen C."/>
            <person name="Bauer D."/>
            <person name="Andreopoulos W."/>
            <person name="Pangilinan J."/>
            <person name="LaButti K."/>
            <person name="Riley R."/>
            <person name="Lipzen A."/>
            <person name="Clum A."/>
            <person name="Drula E."/>
            <person name="Henrissat B."/>
            <person name="Kohler A."/>
            <person name="Grigoriev I.V."/>
            <person name="Martin F.M."/>
            <person name="Hacquard S."/>
        </authorList>
    </citation>
    <scope>NUCLEOTIDE SEQUENCE</scope>
    <source>
        <strain evidence="5">MPI-CAGE-CH-0235</strain>
    </source>
</reference>
<evidence type="ECO:0000259" key="4">
    <source>
        <dbReference type="Pfam" id="PF03537"/>
    </source>
</evidence>
<comment type="caution">
    <text evidence="5">The sequence shown here is derived from an EMBL/GenBank/DDBJ whole genome shotgun (WGS) entry which is preliminary data.</text>
</comment>
<organism evidence="5 6">
    <name type="scientific">Stachybotrys elegans</name>
    <dbReference type="NCBI Taxonomy" id="80388"/>
    <lineage>
        <taxon>Eukaryota</taxon>
        <taxon>Fungi</taxon>
        <taxon>Dikarya</taxon>
        <taxon>Ascomycota</taxon>
        <taxon>Pezizomycotina</taxon>
        <taxon>Sordariomycetes</taxon>
        <taxon>Hypocreomycetidae</taxon>
        <taxon>Hypocreales</taxon>
        <taxon>Stachybotryaceae</taxon>
        <taxon>Stachybotrys</taxon>
    </lineage>
</organism>
<sequence>MSRLSWKLLAVSAAAVLGSAQSSALPDAIKQLSRYLTVPLPIKPAAVADVWQPAVGASWQIVLLGAVDLQGPEDITPDVDIYDLDLFDNDQETFAMLQAAGKKVICYFSAGSWEDWRDDKDDFNDEDLGKELDGWPDERWLDLTSTNVRNIMTRRIQVAADKGCDAIDPDNVDGYNNDNGLGLTHQDSIDFVKFLSREVQARGMSIGLKNAGEIIGSVLGDVHFSVNEQCVQYQECETFAAFTDAGKPVFHIEYPEGAPDVSDEDLARICSSRGDAAGSGEFSKVIKLMDVDGWVKYCDGNEYTTPQ</sequence>
<evidence type="ECO:0000256" key="2">
    <source>
        <dbReference type="ARBA" id="ARBA00012755"/>
    </source>
</evidence>
<evidence type="ECO:0000313" key="5">
    <source>
        <dbReference type="EMBL" id="KAH7324498.1"/>
    </source>
</evidence>
<keyword evidence="5" id="KW-0378">Hydrolase</keyword>
<dbReference type="InterPro" id="IPR004352">
    <property type="entry name" value="GH114_TIM-barrel"/>
</dbReference>
<dbReference type="Proteomes" id="UP000813444">
    <property type="component" value="Unassembled WGS sequence"/>
</dbReference>
<dbReference type="Pfam" id="PF03537">
    <property type="entry name" value="Glyco_hydro_114"/>
    <property type="match status" value="1"/>
</dbReference>
<dbReference type="GO" id="GO:0004557">
    <property type="term" value="F:alpha-galactosidase activity"/>
    <property type="evidence" value="ECO:0007669"/>
    <property type="project" value="UniProtKB-EC"/>
</dbReference>
<dbReference type="PANTHER" id="PTHR35273">
    <property type="entry name" value="ALPHA-1,4 POLYGALACTOSAMINIDASE, PUTATIVE (AFU_ORTHOLOGUE AFUA_3G07890)-RELATED"/>
    <property type="match status" value="1"/>
</dbReference>
<gene>
    <name evidence="5" type="ORF">B0I35DRAFT_475739</name>
</gene>